<dbReference type="EMBL" id="JBBMFA010000082">
    <property type="protein sequence ID" value="MEQ2520150.1"/>
    <property type="molecule type" value="Genomic_DNA"/>
</dbReference>
<feature type="signal peptide" evidence="1">
    <location>
        <begin position="1"/>
        <end position="26"/>
    </location>
</feature>
<evidence type="ECO:0000256" key="1">
    <source>
        <dbReference type="SAM" id="SignalP"/>
    </source>
</evidence>
<evidence type="ECO:0000313" key="3">
    <source>
        <dbReference type="Proteomes" id="UP001477672"/>
    </source>
</evidence>
<dbReference type="Proteomes" id="UP001477672">
    <property type="component" value="Unassembled WGS sequence"/>
</dbReference>
<sequence length="410" mass="44866">MRKLLCAVYLLALLAGCTDAPSPVSAVRSTSEDPGQTDNPVFLEELPALGNPAAAMTEDGFFLAEILREGGPRLLTFYDFETVTRRVVCDVPGCTHDSGACPAAVPSDPLRLGDRLYFFENADPDDFAQGFLVSRRDLHGQNSEQLGQIGGEWFFSAGMYTDGASLFTYRGPDFVRIDLPDCHVTMVERANPDKGSDLTSRLTMTAPDGQVYRLGWDPALDASPGHRLARSGTALYYADPATGWIFCQDASTGQTREMSRGLADYNWSRQQVAGWDEAGAPNRWETHWACENWTGRLIAGVLVVELGAPSPDQMNTYLRAAVDPESGSVILCPLSTFINGVSRPIRIYAETDRGLLVCCDNPSSVRETMGKDGSFQTWTSYGNVYALIDPQDFLAGVPNYRRFEDKGGFS</sequence>
<accession>A0ABV1GE75</accession>
<name>A0ABV1GE75_9FIRM</name>
<dbReference type="RefSeq" id="WP_349215597.1">
    <property type="nucleotide sequence ID" value="NZ_JBBMFA010000082.1"/>
</dbReference>
<comment type="caution">
    <text evidence="2">The sequence shown here is derived from an EMBL/GenBank/DDBJ whole genome shotgun (WGS) entry which is preliminary data.</text>
</comment>
<keyword evidence="3" id="KW-1185">Reference proteome</keyword>
<gene>
    <name evidence="2" type="ORF">WMO24_06870</name>
</gene>
<keyword evidence="1" id="KW-0732">Signal</keyword>
<dbReference type="PROSITE" id="PS51257">
    <property type="entry name" value="PROKAR_LIPOPROTEIN"/>
    <property type="match status" value="1"/>
</dbReference>
<reference evidence="2 3" key="1">
    <citation type="submission" date="2024-03" db="EMBL/GenBank/DDBJ databases">
        <title>Human intestinal bacterial collection.</title>
        <authorList>
            <person name="Pauvert C."/>
            <person name="Hitch T.C.A."/>
            <person name="Clavel T."/>
        </authorList>
    </citation>
    <scope>NUCLEOTIDE SEQUENCE [LARGE SCALE GENOMIC DNA]</scope>
    <source>
        <strain evidence="2 3">CLA-JM-H11</strain>
    </source>
</reference>
<protein>
    <recommendedName>
        <fullName evidence="4">Lipoprotein</fullName>
    </recommendedName>
</protein>
<feature type="chain" id="PRO_5047025579" description="Lipoprotein" evidence="1">
    <location>
        <begin position="27"/>
        <end position="410"/>
    </location>
</feature>
<evidence type="ECO:0000313" key="2">
    <source>
        <dbReference type="EMBL" id="MEQ2520150.1"/>
    </source>
</evidence>
<organism evidence="2 3">
    <name type="scientific">Ruthenibacterium intestinale</name>
    <dbReference type="NCBI Taxonomy" id="3133163"/>
    <lineage>
        <taxon>Bacteria</taxon>
        <taxon>Bacillati</taxon>
        <taxon>Bacillota</taxon>
        <taxon>Clostridia</taxon>
        <taxon>Eubacteriales</taxon>
        <taxon>Oscillospiraceae</taxon>
        <taxon>Ruthenibacterium</taxon>
    </lineage>
</organism>
<evidence type="ECO:0008006" key="4">
    <source>
        <dbReference type="Google" id="ProtNLM"/>
    </source>
</evidence>
<proteinExistence type="predicted"/>